<evidence type="ECO:0000256" key="2">
    <source>
        <dbReference type="ARBA" id="ARBA00005262"/>
    </source>
</evidence>
<dbReference type="EMBL" id="CADIKH010000054">
    <property type="protein sequence ID" value="CAB3771776.1"/>
    <property type="molecule type" value="Genomic_DNA"/>
</dbReference>
<dbReference type="Pfam" id="PF02417">
    <property type="entry name" value="Chromate_transp"/>
    <property type="match status" value="1"/>
</dbReference>
<reference evidence="8 9" key="1">
    <citation type="submission" date="2020-04" db="EMBL/GenBank/DDBJ databases">
        <authorList>
            <person name="De Canck E."/>
        </authorList>
    </citation>
    <scope>NUCLEOTIDE SEQUENCE [LARGE SCALE GENOMIC DNA]</scope>
    <source>
        <strain evidence="8 9">LMG 29542</strain>
    </source>
</reference>
<feature type="transmembrane region" description="Helical" evidence="7">
    <location>
        <begin position="12"/>
        <end position="30"/>
    </location>
</feature>
<evidence type="ECO:0000256" key="3">
    <source>
        <dbReference type="ARBA" id="ARBA00022475"/>
    </source>
</evidence>
<dbReference type="PANTHER" id="PTHR33567:SF3">
    <property type="entry name" value="CHROMATE ION TRANSPORTER (EUROFUNG)"/>
    <property type="match status" value="1"/>
</dbReference>
<proteinExistence type="inferred from homology"/>
<comment type="similarity">
    <text evidence="2">Belongs to the chromate ion transporter (CHR) (TC 2.A.51) family.</text>
</comment>
<evidence type="ECO:0000313" key="9">
    <source>
        <dbReference type="Proteomes" id="UP000494363"/>
    </source>
</evidence>
<keyword evidence="4 7" id="KW-0812">Transmembrane</keyword>
<keyword evidence="3" id="KW-1003">Cell membrane</keyword>
<name>A0A6J5F3E3_9BURK</name>
<dbReference type="GO" id="GO:0005886">
    <property type="term" value="C:plasma membrane"/>
    <property type="evidence" value="ECO:0007669"/>
    <property type="project" value="UniProtKB-SubCell"/>
</dbReference>
<protein>
    <recommendedName>
        <fullName evidence="10">Chromate transport protein</fullName>
    </recommendedName>
</protein>
<evidence type="ECO:0000256" key="6">
    <source>
        <dbReference type="ARBA" id="ARBA00023136"/>
    </source>
</evidence>
<evidence type="ECO:0000256" key="1">
    <source>
        <dbReference type="ARBA" id="ARBA00004651"/>
    </source>
</evidence>
<dbReference type="InterPro" id="IPR003370">
    <property type="entry name" value="Chromate_transpt"/>
</dbReference>
<evidence type="ECO:0000256" key="4">
    <source>
        <dbReference type="ARBA" id="ARBA00022692"/>
    </source>
</evidence>
<evidence type="ECO:0000256" key="7">
    <source>
        <dbReference type="SAM" id="Phobius"/>
    </source>
</evidence>
<dbReference type="Proteomes" id="UP000494363">
    <property type="component" value="Unassembled WGS sequence"/>
</dbReference>
<dbReference type="AlphaFoldDB" id="A0A6J5F3E3"/>
<dbReference type="PANTHER" id="PTHR33567">
    <property type="entry name" value="CHROMATE ION TRANSPORTER (EUROFUNG)"/>
    <property type="match status" value="1"/>
</dbReference>
<dbReference type="GO" id="GO:0015109">
    <property type="term" value="F:chromate transmembrane transporter activity"/>
    <property type="evidence" value="ECO:0007669"/>
    <property type="project" value="InterPro"/>
</dbReference>
<evidence type="ECO:0000313" key="8">
    <source>
        <dbReference type="EMBL" id="CAB3771776.1"/>
    </source>
</evidence>
<sequence>MDAPGDFFAGYGAAQAVPGPLFSLAAYLGWMMQSAPKGLAGAALALVAIFLPGLLLLIGGATSLAIAAAAPFDGRRTAWVSTRLSSDC</sequence>
<organism evidence="8 9">
    <name type="scientific">Paraburkholderia humisilvae</name>
    <dbReference type="NCBI Taxonomy" id="627669"/>
    <lineage>
        <taxon>Bacteria</taxon>
        <taxon>Pseudomonadati</taxon>
        <taxon>Pseudomonadota</taxon>
        <taxon>Betaproteobacteria</taxon>
        <taxon>Burkholderiales</taxon>
        <taxon>Burkholderiaceae</taxon>
        <taxon>Paraburkholderia</taxon>
    </lineage>
</organism>
<keyword evidence="9" id="KW-1185">Reference proteome</keyword>
<evidence type="ECO:0000256" key="5">
    <source>
        <dbReference type="ARBA" id="ARBA00022989"/>
    </source>
</evidence>
<gene>
    <name evidence="8" type="ORF">LMG29542_06706</name>
</gene>
<accession>A0A6J5F3E3</accession>
<keyword evidence="6 7" id="KW-0472">Membrane</keyword>
<comment type="subcellular location">
    <subcellularLocation>
        <location evidence="1">Cell membrane</location>
        <topology evidence="1">Multi-pass membrane protein</topology>
    </subcellularLocation>
</comment>
<evidence type="ECO:0008006" key="10">
    <source>
        <dbReference type="Google" id="ProtNLM"/>
    </source>
</evidence>
<keyword evidence="5 7" id="KW-1133">Transmembrane helix</keyword>
<feature type="transmembrane region" description="Helical" evidence="7">
    <location>
        <begin position="42"/>
        <end position="70"/>
    </location>
</feature>